<dbReference type="PANTHER" id="PTHR30454:SF0">
    <property type="entry name" value="4-HYDROXY-3-METHYLBUT-2-EN-1-YL DIPHOSPHATE SYNTHASE (FERREDOXIN), CHLOROPLASTIC"/>
    <property type="match status" value="1"/>
</dbReference>
<evidence type="ECO:0000256" key="5">
    <source>
        <dbReference type="ARBA" id="ARBA00023014"/>
    </source>
</evidence>
<comment type="function">
    <text evidence="7">Converts 2C-methyl-D-erythritol 2,4-cyclodiphosphate (ME-2,4cPP) into 1-hydroxy-2-methyl-2-(E)-butenyl 4-diphosphate.</text>
</comment>
<comment type="pathway">
    <text evidence="7">Isoprenoid biosynthesis; isopentenyl diphosphate biosynthesis via DXP pathway; isopentenyl diphosphate from 1-deoxy-D-xylulose 5-phosphate: step 5/6.</text>
</comment>
<evidence type="ECO:0000256" key="2">
    <source>
        <dbReference type="ARBA" id="ARBA00022723"/>
    </source>
</evidence>
<keyword evidence="11" id="KW-1185">Reference proteome</keyword>
<organism evidence="10 11">
    <name type="scientific">Desulfobaculum bizertense DSM 18034</name>
    <dbReference type="NCBI Taxonomy" id="1121442"/>
    <lineage>
        <taxon>Bacteria</taxon>
        <taxon>Pseudomonadati</taxon>
        <taxon>Thermodesulfobacteriota</taxon>
        <taxon>Desulfovibrionia</taxon>
        <taxon>Desulfovibrionales</taxon>
        <taxon>Desulfovibrionaceae</taxon>
        <taxon>Desulfobaculum</taxon>
    </lineage>
</organism>
<dbReference type="PIRSF" id="PIRSF004640">
    <property type="entry name" value="IspG"/>
    <property type="match status" value="1"/>
</dbReference>
<keyword evidence="4 7" id="KW-0408">Iron</keyword>
<evidence type="ECO:0000256" key="1">
    <source>
        <dbReference type="ARBA" id="ARBA00022485"/>
    </source>
</evidence>
<feature type="domain" description="IspG TIM-barrel" evidence="8">
    <location>
        <begin position="13"/>
        <end position="252"/>
    </location>
</feature>
<dbReference type="GO" id="GO:0016114">
    <property type="term" value="P:terpenoid biosynthetic process"/>
    <property type="evidence" value="ECO:0007669"/>
    <property type="project" value="InterPro"/>
</dbReference>
<feature type="binding site" evidence="7">
    <location>
        <position position="312"/>
    </location>
    <ligand>
        <name>[4Fe-4S] cluster</name>
        <dbReference type="ChEBI" id="CHEBI:49883"/>
    </ligand>
</feature>
<dbReference type="FunFam" id="3.20.20.20:FF:000001">
    <property type="entry name" value="4-hydroxy-3-methylbut-2-en-1-yl diphosphate synthase (flavodoxin)"/>
    <property type="match status" value="1"/>
</dbReference>
<dbReference type="InterPro" id="IPR011005">
    <property type="entry name" value="Dihydropteroate_synth-like_sf"/>
</dbReference>
<dbReference type="NCBIfam" id="TIGR00612">
    <property type="entry name" value="ispG_gcpE"/>
    <property type="match status" value="1"/>
</dbReference>
<keyword evidence="5 7" id="KW-0411">Iron-sulfur</keyword>
<name>A0A1T4WHA3_9BACT</name>
<dbReference type="InterPro" id="IPR016425">
    <property type="entry name" value="IspG_bac"/>
</dbReference>
<sequence>MDYTPLMPRRKSRVVHVGNVPIGGNNPVVVQSMCNTDTRDVEATCRQIDELAQAGCEIVRLAVLDEDAAKALEPLCRRSPVPLIADIHFDHRLALAAVDAGISALRINPGNIGSESAVDAVVKAAKAAQLPIRIGVNSGSVEKALLKKFGGPSPEAMVESALGHVRLLEERDFYDTKISLKSSSVLNTIAAYRLLATRCDYPLHIGVTEAGTLTRGTVKSSVGLGILLAGGIGDTMRVSLTADPVEEMGVAWEILRSLGLRARGPEIVSCPTCGRTEIDLVHLAEEVERHLRHVTEVFTVAVMGCVVNGPGEAREADIGIAGGRDLGIIFRKGKVIRKVKGNDNLIPAFLEELDKFLLERRNEEN</sequence>
<dbReference type="InterPro" id="IPR045854">
    <property type="entry name" value="NO2/SO3_Rdtase_4Fe4S_sf"/>
</dbReference>
<accession>A0A1T4WHA3</accession>
<dbReference type="EMBL" id="FUYA01000007">
    <property type="protein sequence ID" value="SKA76587.1"/>
    <property type="molecule type" value="Genomic_DNA"/>
</dbReference>
<evidence type="ECO:0000256" key="3">
    <source>
        <dbReference type="ARBA" id="ARBA00023002"/>
    </source>
</evidence>
<dbReference type="RefSeq" id="WP_078685542.1">
    <property type="nucleotide sequence ID" value="NZ_FUYA01000007.1"/>
</dbReference>
<evidence type="ECO:0000256" key="6">
    <source>
        <dbReference type="ARBA" id="ARBA00023229"/>
    </source>
</evidence>
<feature type="domain" description="IspG C-terminal" evidence="9">
    <location>
        <begin position="266"/>
        <end position="354"/>
    </location>
</feature>
<reference evidence="10 11" key="1">
    <citation type="submission" date="2017-02" db="EMBL/GenBank/DDBJ databases">
        <authorList>
            <person name="Peterson S.W."/>
        </authorList>
    </citation>
    <scope>NUCLEOTIDE SEQUENCE [LARGE SCALE GENOMIC DNA]</scope>
    <source>
        <strain evidence="10 11">DSM 18034</strain>
    </source>
</reference>
<keyword evidence="3 7" id="KW-0560">Oxidoreductase</keyword>
<dbReference type="Pfam" id="PF26540">
    <property type="entry name" value="GcpE_C"/>
    <property type="match status" value="1"/>
</dbReference>
<keyword evidence="2 7" id="KW-0479">Metal-binding</keyword>
<dbReference type="Proteomes" id="UP000189733">
    <property type="component" value="Unassembled WGS sequence"/>
</dbReference>
<dbReference type="SUPFAM" id="SSF51395">
    <property type="entry name" value="FMN-linked oxidoreductases"/>
    <property type="match status" value="1"/>
</dbReference>
<protein>
    <recommendedName>
        <fullName evidence="7">4-hydroxy-3-methylbut-2-en-1-yl diphosphate synthase (flavodoxin)</fullName>
        <ecNumber evidence="7">1.17.7.3</ecNumber>
    </recommendedName>
    <alternativeName>
        <fullName evidence="7">1-hydroxy-2-methyl-2-(E)-butenyl 4-diphosphate synthase</fullName>
    </alternativeName>
</protein>
<dbReference type="GO" id="GO:0019288">
    <property type="term" value="P:isopentenyl diphosphate biosynthetic process, methylerythritol 4-phosphate pathway"/>
    <property type="evidence" value="ECO:0007669"/>
    <property type="project" value="UniProtKB-UniRule"/>
</dbReference>
<feature type="binding site" evidence="7">
    <location>
        <position position="305"/>
    </location>
    <ligand>
        <name>[4Fe-4S] cluster</name>
        <dbReference type="ChEBI" id="CHEBI:49883"/>
    </ligand>
</feature>
<dbReference type="GO" id="GO:0051539">
    <property type="term" value="F:4 iron, 4 sulfur cluster binding"/>
    <property type="evidence" value="ECO:0007669"/>
    <property type="project" value="UniProtKB-UniRule"/>
</dbReference>
<comment type="cofactor">
    <cofactor evidence="7">
        <name>[4Fe-4S] cluster</name>
        <dbReference type="ChEBI" id="CHEBI:49883"/>
    </cofactor>
    <text evidence="7">Binds 1 [4Fe-4S] cluster.</text>
</comment>
<comment type="similarity">
    <text evidence="7">Belongs to the IspG family.</text>
</comment>
<evidence type="ECO:0000313" key="10">
    <source>
        <dbReference type="EMBL" id="SKA76587.1"/>
    </source>
</evidence>
<dbReference type="GO" id="GO:0046429">
    <property type="term" value="F:4-hydroxy-3-methylbut-2-en-1-yl diphosphate synthase activity (ferredoxin)"/>
    <property type="evidence" value="ECO:0007669"/>
    <property type="project" value="UniProtKB-UniRule"/>
</dbReference>
<dbReference type="EC" id="1.17.7.3" evidence="7"/>
<feature type="binding site" evidence="7">
    <location>
        <position position="270"/>
    </location>
    <ligand>
        <name>[4Fe-4S] cluster</name>
        <dbReference type="ChEBI" id="CHEBI:49883"/>
    </ligand>
</feature>
<evidence type="ECO:0000259" key="8">
    <source>
        <dbReference type="Pfam" id="PF04551"/>
    </source>
</evidence>
<dbReference type="Gene3D" id="3.20.20.20">
    <property type="entry name" value="Dihydropteroate synthase-like"/>
    <property type="match status" value="1"/>
</dbReference>
<dbReference type="GO" id="GO:0141197">
    <property type="term" value="F:4-hydroxy-3-methylbut-2-enyl-diphosphate synthase activity (flavodoxin)"/>
    <property type="evidence" value="ECO:0007669"/>
    <property type="project" value="UniProtKB-EC"/>
</dbReference>
<evidence type="ECO:0000256" key="4">
    <source>
        <dbReference type="ARBA" id="ARBA00023004"/>
    </source>
</evidence>
<dbReference type="HAMAP" id="MF_00159">
    <property type="entry name" value="IspG"/>
    <property type="match status" value="1"/>
</dbReference>
<dbReference type="Pfam" id="PF04551">
    <property type="entry name" value="GcpE"/>
    <property type="match status" value="1"/>
</dbReference>
<evidence type="ECO:0000259" key="9">
    <source>
        <dbReference type="Pfam" id="PF26540"/>
    </source>
</evidence>
<dbReference type="SUPFAM" id="SSF56014">
    <property type="entry name" value="Nitrite and sulphite reductase 4Fe-4S domain-like"/>
    <property type="match status" value="1"/>
</dbReference>
<dbReference type="InterPro" id="IPR058579">
    <property type="entry name" value="IspG_C"/>
</dbReference>
<dbReference type="GO" id="GO:0005506">
    <property type="term" value="F:iron ion binding"/>
    <property type="evidence" value="ECO:0007669"/>
    <property type="project" value="InterPro"/>
</dbReference>
<proteinExistence type="inferred from homology"/>
<evidence type="ECO:0000256" key="7">
    <source>
        <dbReference type="HAMAP-Rule" id="MF_00159"/>
    </source>
</evidence>
<dbReference type="Gene3D" id="3.30.413.10">
    <property type="entry name" value="Sulfite Reductase Hemoprotein, domain 1"/>
    <property type="match status" value="1"/>
</dbReference>
<gene>
    <name evidence="7" type="primary">ispG</name>
    <name evidence="10" type="ORF">SAMN02745702_02268</name>
</gene>
<dbReference type="OrthoDB" id="9803214at2"/>
<dbReference type="InterPro" id="IPR004588">
    <property type="entry name" value="IspG_bac-typ"/>
</dbReference>
<dbReference type="PANTHER" id="PTHR30454">
    <property type="entry name" value="4-HYDROXY-3-METHYLBUT-2-EN-1-YL DIPHOSPHATE SYNTHASE"/>
    <property type="match status" value="1"/>
</dbReference>
<keyword evidence="6 7" id="KW-0414">Isoprene biosynthesis</keyword>
<feature type="binding site" evidence="7">
    <location>
        <position position="273"/>
    </location>
    <ligand>
        <name>[4Fe-4S] cluster</name>
        <dbReference type="ChEBI" id="CHEBI:49883"/>
    </ligand>
</feature>
<dbReference type="UniPathway" id="UPA00056">
    <property type="reaction ID" value="UER00096"/>
</dbReference>
<keyword evidence="1 7" id="KW-0004">4Fe-4S</keyword>
<evidence type="ECO:0000313" key="11">
    <source>
        <dbReference type="Proteomes" id="UP000189733"/>
    </source>
</evidence>
<comment type="catalytic activity">
    <reaction evidence="7">
        <text>(2E)-4-hydroxy-3-methylbut-2-enyl diphosphate + oxidized [flavodoxin] + H2O + 2 H(+) = 2-C-methyl-D-erythritol 2,4-cyclic diphosphate + reduced [flavodoxin]</text>
        <dbReference type="Rhea" id="RHEA:43604"/>
        <dbReference type="Rhea" id="RHEA-COMP:10622"/>
        <dbReference type="Rhea" id="RHEA-COMP:10623"/>
        <dbReference type="ChEBI" id="CHEBI:15377"/>
        <dbReference type="ChEBI" id="CHEBI:15378"/>
        <dbReference type="ChEBI" id="CHEBI:57618"/>
        <dbReference type="ChEBI" id="CHEBI:58210"/>
        <dbReference type="ChEBI" id="CHEBI:58483"/>
        <dbReference type="ChEBI" id="CHEBI:128753"/>
        <dbReference type="EC" id="1.17.7.3"/>
    </reaction>
</comment>
<dbReference type="NCBIfam" id="NF001540">
    <property type="entry name" value="PRK00366.1"/>
    <property type="match status" value="1"/>
</dbReference>
<dbReference type="STRING" id="1121442.SAMN02745702_02268"/>
<dbReference type="InterPro" id="IPR058578">
    <property type="entry name" value="IspG_TIM"/>
</dbReference>
<dbReference type="AlphaFoldDB" id="A0A1T4WHA3"/>